<gene>
    <name evidence="1" type="ORF">QAD02_021555</name>
</gene>
<proteinExistence type="predicted"/>
<accession>A0ACC2PQS3</accession>
<evidence type="ECO:0000313" key="2">
    <source>
        <dbReference type="Proteomes" id="UP001239111"/>
    </source>
</evidence>
<reference evidence="1" key="1">
    <citation type="submission" date="2023-04" db="EMBL/GenBank/DDBJ databases">
        <title>A chromosome-level genome assembly of the parasitoid wasp Eretmocerus hayati.</title>
        <authorList>
            <person name="Zhong Y."/>
            <person name="Liu S."/>
            <person name="Liu Y."/>
        </authorList>
    </citation>
    <scope>NUCLEOTIDE SEQUENCE</scope>
    <source>
        <strain evidence="1">ZJU_SS_LIU_2023</strain>
    </source>
</reference>
<evidence type="ECO:0000313" key="1">
    <source>
        <dbReference type="EMBL" id="KAJ8685762.1"/>
    </source>
</evidence>
<comment type="caution">
    <text evidence="1">The sequence shown here is derived from an EMBL/GenBank/DDBJ whole genome shotgun (WGS) entry which is preliminary data.</text>
</comment>
<dbReference type="EMBL" id="CM056741">
    <property type="protein sequence ID" value="KAJ8685762.1"/>
    <property type="molecule type" value="Genomic_DNA"/>
</dbReference>
<sequence>MRKKNKNVDDEDNEDVSDDEGFLTQNNDYYLRNFGESLARICSEFLCWTNVTNGIFGNTQIEKKTSGRVESSIGIVKGKVSPNGKPIRLDGFFVRHSRQLEAEVLMGRSDMSNFIKSVAGLKKVTKVKSKEIVQNCFPYDNCYRLTDRWKKKINEDDIERDEFDDQVDLHSELKDHGPASCHVGPPDDHPYTSTKAKSYGRERDSFAVFEDEIVLSSSSKMHKSGVCVPDMIDALQRDTPRTQVEGTIPNDEISEDKLFHKEQGTKSVKCIGNDFMKLGSSKKLQTRVFSARTYSAKANPKQLCTDSFVEELRIFDCDDKNLKKNHEESSSKFRRPKSTA</sequence>
<protein>
    <submittedName>
        <fullName evidence="1">Uncharacterized protein</fullName>
    </submittedName>
</protein>
<keyword evidence="2" id="KW-1185">Reference proteome</keyword>
<name>A0ACC2PQS3_9HYME</name>
<organism evidence="1 2">
    <name type="scientific">Eretmocerus hayati</name>
    <dbReference type="NCBI Taxonomy" id="131215"/>
    <lineage>
        <taxon>Eukaryota</taxon>
        <taxon>Metazoa</taxon>
        <taxon>Ecdysozoa</taxon>
        <taxon>Arthropoda</taxon>
        <taxon>Hexapoda</taxon>
        <taxon>Insecta</taxon>
        <taxon>Pterygota</taxon>
        <taxon>Neoptera</taxon>
        <taxon>Endopterygota</taxon>
        <taxon>Hymenoptera</taxon>
        <taxon>Apocrita</taxon>
        <taxon>Proctotrupomorpha</taxon>
        <taxon>Chalcidoidea</taxon>
        <taxon>Aphelinidae</taxon>
        <taxon>Aphelininae</taxon>
        <taxon>Eretmocerus</taxon>
    </lineage>
</organism>
<dbReference type="Proteomes" id="UP001239111">
    <property type="component" value="Chromosome 1"/>
</dbReference>